<gene>
    <name evidence="1" type="ORF">ABS764_10780</name>
</gene>
<dbReference type="Proteomes" id="UP001629260">
    <property type="component" value="Unassembled WGS sequence"/>
</dbReference>
<dbReference type="PROSITE" id="PS51257">
    <property type="entry name" value="PROKAR_LIPOPROTEIN"/>
    <property type="match status" value="1"/>
</dbReference>
<organism evidence="1 2">
    <name type="scientific">Flavobacterium plantiphilum</name>
    <dbReference type="NCBI Taxonomy" id="3163297"/>
    <lineage>
        <taxon>Bacteria</taxon>
        <taxon>Pseudomonadati</taxon>
        <taxon>Bacteroidota</taxon>
        <taxon>Flavobacteriia</taxon>
        <taxon>Flavobacteriales</taxon>
        <taxon>Flavobacteriaceae</taxon>
        <taxon>Flavobacterium</taxon>
    </lineage>
</organism>
<accession>A0ABW8XVY6</accession>
<proteinExistence type="predicted"/>
<sequence length="235" mass="27629">MEIKNIVWSFILLFSVLGCETKKEEFELEKTVFTQILPSLVDSICVDSRLVQPPPMLGEYVTDKNGHVFVDSTKSTNEQKVRYAKWEKLKLKAQQDTSSVFIAFDPLLKKAVYHLNKKLLKKYPISDFSLKGKDTIDSFVLDFDRIRLNSRFKLKNISEFLNTDKHNYLLFEYKYDFIFSGILYVSRIQFDKERKKGVLEASFDYCGRCGRGYYIYIKNVNGIWIIEKLENTWVS</sequence>
<evidence type="ECO:0000313" key="1">
    <source>
        <dbReference type="EMBL" id="MFL9831331.1"/>
    </source>
</evidence>
<name>A0ABW8XVY6_9FLAO</name>
<dbReference type="EMBL" id="JBELQA010000005">
    <property type="protein sequence ID" value="MFL9831331.1"/>
    <property type="molecule type" value="Genomic_DNA"/>
</dbReference>
<evidence type="ECO:0000313" key="2">
    <source>
        <dbReference type="Proteomes" id="UP001629260"/>
    </source>
</evidence>
<keyword evidence="2" id="KW-1185">Reference proteome</keyword>
<reference evidence="1 2" key="1">
    <citation type="submission" date="2024-06" db="EMBL/GenBank/DDBJ databases">
        <authorList>
            <person name="Kaempfer P."/>
            <person name="Viver T."/>
        </authorList>
    </citation>
    <scope>NUCLEOTIDE SEQUENCE [LARGE SCALE GENOMIC DNA]</scope>
    <source>
        <strain evidence="1 2">ST-87</strain>
    </source>
</reference>
<protein>
    <recommendedName>
        <fullName evidence="3">Lipoprotein</fullName>
    </recommendedName>
</protein>
<dbReference type="RefSeq" id="WP_408081802.1">
    <property type="nucleotide sequence ID" value="NZ_JBELQA010000005.1"/>
</dbReference>
<comment type="caution">
    <text evidence="1">The sequence shown here is derived from an EMBL/GenBank/DDBJ whole genome shotgun (WGS) entry which is preliminary data.</text>
</comment>
<evidence type="ECO:0008006" key="3">
    <source>
        <dbReference type="Google" id="ProtNLM"/>
    </source>
</evidence>